<dbReference type="InterPro" id="IPR001245">
    <property type="entry name" value="Ser-Thr/Tyr_kinase_cat_dom"/>
</dbReference>
<dbReference type="PANTHER" id="PTHR44329">
    <property type="entry name" value="SERINE/THREONINE-PROTEIN KINASE TNNI3K-RELATED"/>
    <property type="match status" value="1"/>
</dbReference>
<feature type="domain" description="Protein kinase" evidence="2">
    <location>
        <begin position="767"/>
        <end position="1044"/>
    </location>
</feature>
<dbReference type="InterPro" id="IPR011009">
    <property type="entry name" value="Kinase-like_dom_sf"/>
</dbReference>
<evidence type="ECO:0000259" key="2">
    <source>
        <dbReference type="PROSITE" id="PS50011"/>
    </source>
</evidence>
<keyword evidence="4" id="KW-1185">Reference proteome</keyword>
<dbReference type="GO" id="GO:0005524">
    <property type="term" value="F:ATP binding"/>
    <property type="evidence" value="ECO:0007669"/>
    <property type="project" value="InterPro"/>
</dbReference>
<dbReference type="Pfam" id="PF00069">
    <property type="entry name" value="Pkinase"/>
    <property type="match status" value="1"/>
</dbReference>
<dbReference type="Proteomes" id="UP000237271">
    <property type="component" value="Unassembled WGS sequence"/>
</dbReference>
<keyword evidence="3" id="KW-0418">Kinase</keyword>
<dbReference type="InterPro" id="IPR051681">
    <property type="entry name" value="Ser/Thr_Kinases-Pseudokinases"/>
</dbReference>
<protein>
    <submittedName>
        <fullName evidence="3">TKL protein kinase</fullName>
    </submittedName>
</protein>
<comment type="caution">
    <text evidence="3">The sequence shown here is derived from an EMBL/GenBank/DDBJ whole genome shotgun (WGS) entry which is preliminary data.</text>
</comment>
<proteinExistence type="predicted"/>
<feature type="compositionally biased region" description="Basic residues" evidence="1">
    <location>
        <begin position="62"/>
        <end position="73"/>
    </location>
</feature>
<sequence length="1044" mass="118175">MGCTSSTSRRTVSRLDKVEEAMPISPSMSLSDVPVILESPASTTGYHPMSAKLSTPPSVQPPRRRLHRRRRREPHLDHHLTDRLEMLARYLQRASKIDYQEALHAQTQKAIDDLLDNIHSFFFLYEAEKRPLWRLAQTGRLVQQVESFHRTLDAITARCGLAVLASSGAGPSLPRWQARWRRMRAEELELLERTFTFVAGCCNNSMHFETQLRMMSLPEWFVAPYERTKQQHKWQRAAVTIQKAPRRMTSGECFKLASSWSRLQHPHVMKLYGACHVGRKRFFVVAGGTPLTRCLGTDGFPLWRAFHEAALALRYLHQRRVGLESLSCADFILFRNGDRDAVMLAGFNLIQMKSALESSGVFGSKNTKVQGQDPLLEDDASDASYDDVDMIQADEDRSRLNTLEKESLEGSTTKYWQAPELLHREFLGPTEASDVFALGMCVIEAFSGGNVWSTSVSSSWNTTDLGKDNVKQALRDGTPPKPAALDDAWQWALVERMCSHDPNDRPSLTEVLASFQVFAEEEEKTNIDFSSTRRRKKNRRLSLRKTQSRATSASIACALSEVQAWCDEASESSALNYQLYERMDDVAARLEAMDTNYSASHLPVLASVIFRFRDFLQRHVNENPMLRLAATRQVIETIIGLHIELDALMDKLRFNRSGASIHSWTPQHESYRDQLWKRMRLSWAIDGQTLSAALDGEQELSLLGVLLAFEVKERSTSYTSEDLDLLRSTLVKVTEMYQVITPSFRTIKSSSILPLKSWFIPPYEVLFNELDAFRCGAFGSVHFGKWMNYDVVIKKVLTPEQPGVFTPLRSRQGDKTNAKECMKDPYQQFLNEVSAWSSLKHPNVLKLFGACHVGQHRFLVYEYAAQGPIDCVLDATPAEMRGICARRLLHEAALGLHYLHAQNIVHADLRCNNILIDAEGVVKLTDFGFSSLKSRRRTDDSTIESDSVDGAYRWVAPECLHGESPTFASNVYSFAMCAIEAVSGELPWGFEMTETAVRSKVRKGLLPPRPANCFSDSEWGLIARMCCYDPNARITINDVVKLLV</sequence>
<organism evidence="3 4">
    <name type="scientific">Phytophthora palmivora</name>
    <dbReference type="NCBI Taxonomy" id="4796"/>
    <lineage>
        <taxon>Eukaryota</taxon>
        <taxon>Sar</taxon>
        <taxon>Stramenopiles</taxon>
        <taxon>Oomycota</taxon>
        <taxon>Peronosporomycetes</taxon>
        <taxon>Peronosporales</taxon>
        <taxon>Peronosporaceae</taxon>
        <taxon>Phytophthora</taxon>
    </lineage>
</organism>
<dbReference type="PROSITE" id="PS00109">
    <property type="entry name" value="PROTEIN_KINASE_TYR"/>
    <property type="match status" value="1"/>
</dbReference>
<accession>A0A2P4XSP9</accession>
<evidence type="ECO:0000256" key="1">
    <source>
        <dbReference type="SAM" id="MobiDB-lite"/>
    </source>
</evidence>
<dbReference type="PROSITE" id="PS50011">
    <property type="entry name" value="PROTEIN_KINASE_DOM"/>
    <property type="match status" value="2"/>
</dbReference>
<dbReference type="Pfam" id="PF07714">
    <property type="entry name" value="PK_Tyr_Ser-Thr"/>
    <property type="match status" value="1"/>
</dbReference>
<feature type="domain" description="Protein kinase" evidence="2">
    <location>
        <begin position="161"/>
        <end position="519"/>
    </location>
</feature>
<dbReference type="Gene3D" id="3.30.200.20">
    <property type="entry name" value="Phosphorylase Kinase, domain 1"/>
    <property type="match status" value="1"/>
</dbReference>
<dbReference type="Gene3D" id="1.10.510.10">
    <property type="entry name" value="Transferase(Phosphotransferase) domain 1"/>
    <property type="match status" value="2"/>
</dbReference>
<evidence type="ECO:0000313" key="3">
    <source>
        <dbReference type="EMBL" id="POM68573.1"/>
    </source>
</evidence>
<name>A0A2P4XSP9_9STRA</name>
<evidence type="ECO:0000313" key="4">
    <source>
        <dbReference type="Proteomes" id="UP000237271"/>
    </source>
</evidence>
<dbReference type="OrthoDB" id="4062651at2759"/>
<feature type="region of interest" description="Disordered" evidence="1">
    <location>
        <begin position="1"/>
        <end position="20"/>
    </location>
</feature>
<dbReference type="AlphaFoldDB" id="A0A2P4XSP9"/>
<dbReference type="FunFam" id="1.10.510.10:FF:001925">
    <property type="entry name" value="Uncharacterized protein"/>
    <property type="match status" value="1"/>
</dbReference>
<dbReference type="GO" id="GO:0004674">
    <property type="term" value="F:protein serine/threonine kinase activity"/>
    <property type="evidence" value="ECO:0007669"/>
    <property type="project" value="TreeGrafter"/>
</dbReference>
<gene>
    <name evidence="3" type="ORF">PHPALM_15253</name>
</gene>
<feature type="region of interest" description="Disordered" evidence="1">
    <location>
        <begin position="44"/>
        <end position="77"/>
    </location>
</feature>
<reference evidence="3 4" key="1">
    <citation type="journal article" date="2017" name="Genome Biol. Evol.">
        <title>Phytophthora megakarya and P. palmivora, closely related causal agents of cacao black pod rot, underwent increases in genome sizes and gene numbers by different mechanisms.</title>
        <authorList>
            <person name="Ali S.S."/>
            <person name="Shao J."/>
            <person name="Lary D.J."/>
            <person name="Kronmiller B."/>
            <person name="Shen D."/>
            <person name="Strem M.D."/>
            <person name="Amoako-Attah I."/>
            <person name="Akrofi A.Y."/>
            <person name="Begoude B.A."/>
            <person name="Ten Hoopen G.M."/>
            <person name="Coulibaly K."/>
            <person name="Kebe B.I."/>
            <person name="Melnick R.L."/>
            <person name="Guiltinan M.J."/>
            <person name="Tyler B.M."/>
            <person name="Meinhardt L.W."/>
            <person name="Bailey B.A."/>
        </authorList>
    </citation>
    <scope>NUCLEOTIDE SEQUENCE [LARGE SCALE GENOMIC DNA]</scope>
    <source>
        <strain evidence="4">sbr112.9</strain>
    </source>
</reference>
<dbReference type="EMBL" id="NCKW01008144">
    <property type="protein sequence ID" value="POM68573.1"/>
    <property type="molecule type" value="Genomic_DNA"/>
</dbReference>
<dbReference type="SUPFAM" id="SSF56112">
    <property type="entry name" value="Protein kinase-like (PK-like)"/>
    <property type="match status" value="2"/>
</dbReference>
<feature type="compositionally biased region" description="Low complexity" evidence="1">
    <location>
        <begin position="1"/>
        <end position="10"/>
    </location>
</feature>
<keyword evidence="3" id="KW-0808">Transferase</keyword>
<dbReference type="PANTHER" id="PTHR44329:SF214">
    <property type="entry name" value="PROTEIN KINASE DOMAIN-CONTAINING PROTEIN"/>
    <property type="match status" value="1"/>
</dbReference>
<dbReference type="InterPro" id="IPR000719">
    <property type="entry name" value="Prot_kinase_dom"/>
</dbReference>
<dbReference type="InterPro" id="IPR008266">
    <property type="entry name" value="Tyr_kinase_AS"/>
</dbReference>